<dbReference type="Proteomes" id="UP000676336">
    <property type="component" value="Unassembled WGS sequence"/>
</dbReference>
<evidence type="ECO:0000256" key="1">
    <source>
        <dbReference type="ARBA" id="ARBA00004141"/>
    </source>
</evidence>
<sequence length="341" mass="39319">KDGALQVHRGPFDRAQVCQQYSLEPRDLQKIDTDIIINVPTIDVRQNRFICFSFRRLRSLVQVDRSIFFVPSAEKILRGSSGIKDTIHWERIARAYQRNVRYAYELYNKRFITDQLNNIDLMPFELRITEINLETVAHQLELKTTGLLNEFRQIREQAYTCITLGSLRELALLKEKVDKYKRHADLSHEAILEVLAHNEDMIGMYLTDNRKRDIADHTQVELLLEACTKEMAEVRRSISDLSNSVRTIESAIGFILNAVLNELLTFEIKINIIMMGFGIGAFIAGIYGMNLLNGIEQAPYAFYAVAGSGFCFLSGFISIGIIRLFRYIKVRLHRSNKTDIF</sequence>
<evidence type="ECO:0000313" key="13">
    <source>
        <dbReference type="Proteomes" id="UP000676336"/>
    </source>
</evidence>
<feature type="non-terminal residue" evidence="12">
    <location>
        <position position="1"/>
    </location>
</feature>
<comment type="subunit">
    <text evidence="2">Homopentamer.</text>
</comment>
<evidence type="ECO:0000256" key="11">
    <source>
        <dbReference type="RuleBase" id="RU366042"/>
    </source>
</evidence>
<feature type="transmembrane region" description="Helical" evidence="11">
    <location>
        <begin position="270"/>
        <end position="288"/>
    </location>
</feature>
<dbReference type="PANTHER" id="PTHR13890:SF0">
    <property type="entry name" value="MAGNESIUM TRANSPORTER MRS2 HOMOLOG, MITOCHONDRIAL"/>
    <property type="match status" value="1"/>
</dbReference>
<proteinExistence type="inferred from homology"/>
<keyword evidence="7 11" id="KW-1133">Transmembrane helix</keyword>
<keyword evidence="9 11" id="KW-0472">Membrane</keyword>
<dbReference type="AlphaFoldDB" id="A0A8S3GZZ9"/>
<dbReference type="Pfam" id="PF22099">
    <property type="entry name" value="MRS2-like"/>
    <property type="match status" value="1"/>
</dbReference>
<keyword evidence="4 11" id="KW-0812">Transmembrane</keyword>
<name>A0A8S3GZZ9_9BILA</name>
<keyword evidence="11" id="KW-0999">Mitochondrion inner membrane</keyword>
<evidence type="ECO:0000256" key="6">
    <source>
        <dbReference type="ARBA" id="ARBA00022946"/>
    </source>
</evidence>
<reference evidence="12" key="1">
    <citation type="submission" date="2021-02" db="EMBL/GenBank/DDBJ databases">
        <authorList>
            <person name="Nowell W R."/>
        </authorList>
    </citation>
    <scope>NUCLEOTIDE SEQUENCE</scope>
</reference>
<comment type="caution">
    <text evidence="12">The sequence shown here is derived from an EMBL/GenBank/DDBJ whole genome shotgun (WGS) entry which is preliminary data.</text>
</comment>
<keyword evidence="3 11" id="KW-0813">Transport</keyword>
<evidence type="ECO:0000256" key="8">
    <source>
        <dbReference type="ARBA" id="ARBA00023065"/>
    </source>
</evidence>
<keyword evidence="11" id="KW-0496">Mitochondrion</keyword>
<feature type="transmembrane region" description="Helical" evidence="11">
    <location>
        <begin position="300"/>
        <end position="325"/>
    </location>
</feature>
<evidence type="ECO:0000256" key="5">
    <source>
        <dbReference type="ARBA" id="ARBA00022842"/>
    </source>
</evidence>
<dbReference type="GO" id="GO:0045016">
    <property type="term" value="P:mitochondrial magnesium ion transmembrane transport"/>
    <property type="evidence" value="ECO:0007669"/>
    <property type="project" value="TreeGrafter"/>
</dbReference>
<dbReference type="GO" id="GO:0005743">
    <property type="term" value="C:mitochondrial inner membrane"/>
    <property type="evidence" value="ECO:0007669"/>
    <property type="project" value="UniProtKB-SubCell"/>
</dbReference>
<keyword evidence="8 11" id="KW-0406">Ion transport</keyword>
<keyword evidence="5 11" id="KW-0460">Magnesium</keyword>
<keyword evidence="6" id="KW-0809">Transit peptide</keyword>
<dbReference type="GO" id="GO:0015095">
    <property type="term" value="F:magnesium ion transmembrane transporter activity"/>
    <property type="evidence" value="ECO:0007669"/>
    <property type="project" value="TreeGrafter"/>
</dbReference>
<evidence type="ECO:0000256" key="7">
    <source>
        <dbReference type="ARBA" id="ARBA00022989"/>
    </source>
</evidence>
<dbReference type="PANTHER" id="PTHR13890">
    <property type="entry name" value="RNA SPLICING PROTEIN MRS2, MITOCHONDRIAL"/>
    <property type="match status" value="1"/>
</dbReference>
<gene>
    <name evidence="12" type="ORF">SMN809_LOCUS65795</name>
</gene>
<evidence type="ECO:0000313" key="12">
    <source>
        <dbReference type="EMBL" id="CAF5171523.1"/>
    </source>
</evidence>
<dbReference type="Gene3D" id="1.20.58.340">
    <property type="entry name" value="Magnesium transport protein CorA, transmembrane region"/>
    <property type="match status" value="1"/>
</dbReference>
<evidence type="ECO:0000256" key="4">
    <source>
        <dbReference type="ARBA" id="ARBA00022692"/>
    </source>
</evidence>
<dbReference type="InterPro" id="IPR039204">
    <property type="entry name" value="MRS2-like"/>
</dbReference>
<comment type="similarity">
    <text evidence="11">Belongs to the CorA metal ion transporter (MIT) (TC 1.A.35) family.</text>
</comment>
<comment type="function">
    <text evidence="10">Magnesium transporter that mediates the influx of magnesium into the mitochondrial matrix and regulates magnesium metabolism. Also permeable to calcium, sodium and potassium ions. Required for normal expression of the mitochondrial respiratory complex I subunits. May play a role in maintaining the inner mitochondrial membrane potential.</text>
</comment>
<dbReference type="Gene3D" id="2.40.128.330">
    <property type="match status" value="1"/>
</dbReference>
<dbReference type="CDD" id="cd12823">
    <property type="entry name" value="Mrs2_Mfm1p-like"/>
    <property type="match status" value="1"/>
</dbReference>
<organism evidence="12 13">
    <name type="scientific">Rotaria magnacalcarata</name>
    <dbReference type="NCBI Taxonomy" id="392030"/>
    <lineage>
        <taxon>Eukaryota</taxon>
        <taxon>Metazoa</taxon>
        <taxon>Spiralia</taxon>
        <taxon>Gnathifera</taxon>
        <taxon>Rotifera</taxon>
        <taxon>Eurotatoria</taxon>
        <taxon>Bdelloidea</taxon>
        <taxon>Philodinida</taxon>
        <taxon>Philodinidae</taxon>
        <taxon>Rotaria</taxon>
    </lineage>
</organism>
<comment type="subcellular location">
    <subcellularLocation>
        <location evidence="1">Membrane</location>
        <topology evidence="1">Multi-pass membrane protein</topology>
    </subcellularLocation>
    <subcellularLocation>
        <location evidence="11">Mitochondrion inner membrane</location>
        <topology evidence="11">Multi-pass membrane protein</topology>
    </subcellularLocation>
</comment>
<accession>A0A8S3GZZ9</accession>
<evidence type="ECO:0000256" key="3">
    <source>
        <dbReference type="ARBA" id="ARBA00022448"/>
    </source>
</evidence>
<dbReference type="EMBL" id="CAJOBI010312063">
    <property type="protein sequence ID" value="CAF5171523.1"/>
    <property type="molecule type" value="Genomic_DNA"/>
</dbReference>
<evidence type="ECO:0000256" key="9">
    <source>
        <dbReference type="ARBA" id="ARBA00023136"/>
    </source>
</evidence>
<evidence type="ECO:0000256" key="2">
    <source>
        <dbReference type="ARBA" id="ARBA00011255"/>
    </source>
</evidence>
<protein>
    <recommendedName>
        <fullName evidence="11">Magnesium transporter</fullName>
    </recommendedName>
</protein>
<evidence type="ECO:0000256" key="10">
    <source>
        <dbReference type="ARBA" id="ARBA00093432"/>
    </source>
</evidence>